<gene>
    <name evidence="3" type="ORF">VZC37_02830</name>
</gene>
<organism evidence="3 4">
    <name type="scientific">Gordonia sesuvii</name>
    <dbReference type="NCBI Taxonomy" id="3116777"/>
    <lineage>
        <taxon>Bacteria</taxon>
        <taxon>Bacillati</taxon>
        <taxon>Actinomycetota</taxon>
        <taxon>Actinomycetes</taxon>
        <taxon>Mycobacteriales</taxon>
        <taxon>Gordoniaceae</taxon>
        <taxon>Gordonia</taxon>
    </lineage>
</organism>
<name>A0ABU7M815_9ACTN</name>
<accession>A0ABU7M815</accession>
<dbReference type="Gene3D" id="3.60.15.10">
    <property type="entry name" value="Ribonuclease Z/Hydroxyacylglutathione hydrolase-like"/>
    <property type="match status" value="1"/>
</dbReference>
<keyword evidence="4" id="KW-1185">Reference proteome</keyword>
<dbReference type="InterPro" id="IPR001279">
    <property type="entry name" value="Metallo-B-lactamas"/>
</dbReference>
<sequence length="392" mass="41572">MTSSIDTTRGGLARRAASTLTSAGRSATESATTSLARRGLTSARALGAGAAEIATHTAGSPNLRDGAFGNLDHGASQVDADFSVVVDMARRPGRPRRPVPVLTPDFGDTVADLRVTWLGHASVLVEIDGMRVLTDPVLSRRCSPSQIVGPARMHPAPVTVAQLPPVDVVLISHDHYDHLDLATVVELAVTQPAARFVAPLGVGAHLAAWGVAPDRIESADWWDSVTVNGADGRSLTFTCCPARHFSGRSLSRNLTLWASWVVAGAERRLFFSGDTGFSEHFAEVGDRLGPVDASLMAVGAYDRAWPDVHVTPEEAVAVHQMITGDRESVLLPIHWGTFNLARHPWAEPITRLLPAAAATETPVVVPPPGGTIDLTDRTGPGLAHPLWWESSA</sequence>
<dbReference type="PANTHER" id="PTHR15032:SF4">
    <property type="entry name" value="N-ACYL-PHOSPHATIDYLETHANOLAMINE-HYDROLYZING PHOSPHOLIPASE D"/>
    <property type="match status" value="1"/>
</dbReference>
<evidence type="ECO:0000313" key="3">
    <source>
        <dbReference type="EMBL" id="MEE3849249.1"/>
    </source>
</evidence>
<dbReference type="PANTHER" id="PTHR15032">
    <property type="entry name" value="N-ACYL-PHOSPHATIDYLETHANOLAMINE-HYDROLYZING PHOSPHOLIPASE D"/>
    <property type="match status" value="1"/>
</dbReference>
<protein>
    <submittedName>
        <fullName evidence="3">MBL fold metallo-hydrolase</fullName>
    </submittedName>
</protein>
<comment type="caution">
    <text evidence="3">The sequence shown here is derived from an EMBL/GenBank/DDBJ whole genome shotgun (WGS) entry which is preliminary data.</text>
</comment>
<dbReference type="InterPro" id="IPR036866">
    <property type="entry name" value="RibonucZ/Hydroxyglut_hydro"/>
</dbReference>
<proteinExistence type="predicted"/>
<dbReference type="EMBL" id="JAZDUF010000001">
    <property type="protein sequence ID" value="MEE3849249.1"/>
    <property type="molecule type" value="Genomic_DNA"/>
</dbReference>
<feature type="region of interest" description="Disordered" evidence="1">
    <location>
        <begin position="1"/>
        <end position="36"/>
    </location>
</feature>
<dbReference type="SUPFAM" id="SSF56281">
    <property type="entry name" value="Metallo-hydrolase/oxidoreductase"/>
    <property type="match status" value="1"/>
</dbReference>
<feature type="domain" description="Metallo-beta-lactamase" evidence="2">
    <location>
        <begin position="131"/>
        <end position="335"/>
    </location>
</feature>
<evidence type="ECO:0000259" key="2">
    <source>
        <dbReference type="Pfam" id="PF12706"/>
    </source>
</evidence>
<dbReference type="Pfam" id="PF12706">
    <property type="entry name" value="Lactamase_B_2"/>
    <property type="match status" value="1"/>
</dbReference>
<evidence type="ECO:0000256" key="1">
    <source>
        <dbReference type="SAM" id="MobiDB-lite"/>
    </source>
</evidence>
<reference evidence="3 4" key="1">
    <citation type="submission" date="2024-01" db="EMBL/GenBank/DDBJ databases">
        <title>Draft genome sequence of Gordonia sp. LSe1-13.</title>
        <authorList>
            <person name="Suphannarot A."/>
            <person name="Mingma R."/>
        </authorList>
    </citation>
    <scope>NUCLEOTIDE SEQUENCE [LARGE SCALE GENOMIC DNA]</scope>
    <source>
        <strain evidence="3 4">LSe1-13</strain>
    </source>
</reference>
<dbReference type="Proteomes" id="UP001347146">
    <property type="component" value="Unassembled WGS sequence"/>
</dbReference>
<dbReference type="RefSeq" id="WP_330430894.1">
    <property type="nucleotide sequence ID" value="NZ_JAZDUF010000001.1"/>
</dbReference>
<evidence type="ECO:0000313" key="4">
    <source>
        <dbReference type="Proteomes" id="UP001347146"/>
    </source>
</evidence>
<feature type="compositionally biased region" description="Polar residues" evidence="1">
    <location>
        <begin position="18"/>
        <end position="33"/>
    </location>
</feature>